<reference evidence="1" key="1">
    <citation type="submission" date="2021-02" db="EMBL/GenBank/DDBJ databases">
        <authorList>
            <person name="Nowell W R."/>
        </authorList>
    </citation>
    <scope>NUCLEOTIDE SEQUENCE</scope>
</reference>
<gene>
    <name evidence="2" type="ORF">JBS370_LOCUS29329</name>
    <name evidence="1" type="ORF">ZHD862_LOCUS36835</name>
</gene>
<dbReference type="Proteomes" id="UP000663836">
    <property type="component" value="Unassembled WGS sequence"/>
</dbReference>
<evidence type="ECO:0000313" key="1">
    <source>
        <dbReference type="EMBL" id="CAF1487209.1"/>
    </source>
</evidence>
<evidence type="ECO:0008006" key="4">
    <source>
        <dbReference type="Google" id="ProtNLM"/>
    </source>
</evidence>
<proteinExistence type="predicted"/>
<evidence type="ECO:0000313" key="2">
    <source>
        <dbReference type="EMBL" id="CAF4056285.1"/>
    </source>
</evidence>
<dbReference type="Proteomes" id="UP000663864">
    <property type="component" value="Unassembled WGS sequence"/>
</dbReference>
<sequence>MPSGSNFIALLKERIDAGDHLLRSHLEKEPRNSTYTSSSVQNEIIEVIHEYILSSILGRLAPSALYSIIVDGTTDSSNIEQLCLLIRYVDPQSHEIREDFLAFIPTASSTAYDGAPSMSGIFNGCQAIVKRSCPDAEYMHCSSHALNLSLIDSCTSQLIRNMFGIIKSVTTFFNDSAKRTNALKHEIERPDNDYIILSKKKRLLSLCETRWVERNVALETFLELYVSISNTLDCLRIEGNSTSEQLYHSINSFETITSLCAACFLLSEITPLSRLLQTPTIDFGIAHHQVLSLLNTFETRETNATDYFKNIVFEQAKQISEELFIQPAAPRTHQRRHGHRLLDPEEFYRDQVFLPFLRELKANVENRLSIFSQPRIQLLTQLRPEHITSTNCSIMELYKNLIEKFSDRLP</sequence>
<organism evidence="1 3">
    <name type="scientific">Rotaria sordida</name>
    <dbReference type="NCBI Taxonomy" id="392033"/>
    <lineage>
        <taxon>Eukaryota</taxon>
        <taxon>Metazoa</taxon>
        <taxon>Spiralia</taxon>
        <taxon>Gnathifera</taxon>
        <taxon>Rotifera</taxon>
        <taxon>Eurotatoria</taxon>
        <taxon>Bdelloidea</taxon>
        <taxon>Philodinida</taxon>
        <taxon>Philodinidae</taxon>
        <taxon>Rotaria</taxon>
    </lineage>
</organism>
<dbReference type="InterPro" id="IPR012337">
    <property type="entry name" value="RNaseH-like_sf"/>
</dbReference>
<protein>
    <recommendedName>
        <fullName evidence="4">DUF4371 domain-containing protein</fullName>
    </recommendedName>
</protein>
<name>A0A815SCR4_9BILA</name>
<evidence type="ECO:0000313" key="3">
    <source>
        <dbReference type="Proteomes" id="UP000663864"/>
    </source>
</evidence>
<dbReference type="EMBL" id="CAJNOT010006322">
    <property type="protein sequence ID" value="CAF1487209.1"/>
    <property type="molecule type" value="Genomic_DNA"/>
</dbReference>
<accession>A0A815SCR4</accession>
<dbReference type="InterPro" id="IPR052958">
    <property type="entry name" value="IFN-induced_PKR_regulator"/>
</dbReference>
<dbReference type="EMBL" id="CAJOBD010006260">
    <property type="protein sequence ID" value="CAF4056285.1"/>
    <property type="molecule type" value="Genomic_DNA"/>
</dbReference>
<dbReference type="SUPFAM" id="SSF53098">
    <property type="entry name" value="Ribonuclease H-like"/>
    <property type="match status" value="1"/>
</dbReference>
<dbReference type="PANTHER" id="PTHR46289">
    <property type="entry name" value="52 KDA REPRESSOR OF THE INHIBITOR OF THE PROTEIN KINASE-LIKE PROTEIN-RELATED"/>
    <property type="match status" value="1"/>
</dbReference>
<comment type="caution">
    <text evidence="1">The sequence shown here is derived from an EMBL/GenBank/DDBJ whole genome shotgun (WGS) entry which is preliminary data.</text>
</comment>
<dbReference type="PANTHER" id="PTHR46289:SF14">
    <property type="entry name" value="DUF4371 DOMAIN-CONTAINING PROTEIN"/>
    <property type="match status" value="1"/>
</dbReference>
<dbReference type="AlphaFoldDB" id="A0A815SCR4"/>